<name>A0A1W7CVH9_9ACTN</name>
<dbReference type="RefSeq" id="WP_086158335.1">
    <property type="nucleotide sequence ID" value="NZ_CP021121.1"/>
</dbReference>
<dbReference type="GO" id="GO:0003677">
    <property type="term" value="F:DNA binding"/>
    <property type="evidence" value="ECO:0007669"/>
    <property type="project" value="InterPro"/>
</dbReference>
<dbReference type="Gene3D" id="3.40.50.1390">
    <property type="entry name" value="Resolvase, N-terminal catalytic domain"/>
    <property type="match status" value="1"/>
</dbReference>
<accession>A0A1W7CVH9</accession>
<evidence type="ECO:0000313" key="3">
    <source>
        <dbReference type="Proteomes" id="UP000194218"/>
    </source>
</evidence>
<evidence type="ECO:0000313" key="2">
    <source>
        <dbReference type="EMBL" id="ARQ68833.1"/>
    </source>
</evidence>
<dbReference type="InterPro" id="IPR006119">
    <property type="entry name" value="Resolv_N"/>
</dbReference>
<gene>
    <name evidence="2" type="ORF">CAG99_08125</name>
</gene>
<proteinExistence type="predicted"/>
<dbReference type="Proteomes" id="UP000194218">
    <property type="component" value="Chromosome"/>
</dbReference>
<dbReference type="Pfam" id="PF00239">
    <property type="entry name" value="Resolvase"/>
    <property type="match status" value="1"/>
</dbReference>
<keyword evidence="3" id="KW-1185">Reference proteome</keyword>
<protein>
    <recommendedName>
        <fullName evidence="1">Resolvase/invertase-type recombinase catalytic domain-containing protein</fullName>
    </recommendedName>
</protein>
<dbReference type="SUPFAM" id="SSF53041">
    <property type="entry name" value="Resolvase-like"/>
    <property type="match status" value="1"/>
</dbReference>
<dbReference type="GO" id="GO:0000150">
    <property type="term" value="F:DNA strand exchange activity"/>
    <property type="evidence" value="ECO:0007669"/>
    <property type="project" value="InterPro"/>
</dbReference>
<reference evidence="2 3" key="1">
    <citation type="submission" date="2017-05" db="EMBL/GenBank/DDBJ databases">
        <title>Complete genome sequence of Streptomyces sp. SCSIO 03032 revealed the diverse biosynthetic pathways for its bioactive secondary metabolites.</title>
        <authorList>
            <person name="Ma L."/>
            <person name="Zhu Y."/>
            <person name="Zhang W."/>
            <person name="Zhang G."/>
            <person name="Tian X."/>
            <person name="Zhang S."/>
            <person name="Zhang C."/>
        </authorList>
    </citation>
    <scope>NUCLEOTIDE SEQUENCE [LARGE SCALE GENOMIC DNA]</scope>
    <source>
        <strain evidence="2 3">SCSIO 03032</strain>
    </source>
</reference>
<sequence>MQNSTPGPVCAAVYLRISLDRRMDGLAIDRQREDCSQIAEDKGWTIFKEYVDQSMSATDTTKVCPAYDQMVADYRAGHLLHQLLPHVPVG</sequence>
<dbReference type="AlphaFoldDB" id="A0A1W7CVH9"/>
<dbReference type="OrthoDB" id="4500247at2"/>
<dbReference type="KEGG" id="smao:CAG99_08125"/>
<dbReference type="InterPro" id="IPR036162">
    <property type="entry name" value="Resolvase-like_N_sf"/>
</dbReference>
<evidence type="ECO:0000259" key="1">
    <source>
        <dbReference type="Pfam" id="PF00239"/>
    </source>
</evidence>
<organism evidence="2 3">
    <name type="scientific">Streptomyces marincola</name>
    <dbReference type="NCBI Taxonomy" id="2878388"/>
    <lineage>
        <taxon>Bacteria</taxon>
        <taxon>Bacillati</taxon>
        <taxon>Actinomycetota</taxon>
        <taxon>Actinomycetes</taxon>
        <taxon>Kitasatosporales</taxon>
        <taxon>Streptomycetaceae</taxon>
        <taxon>Streptomyces</taxon>
    </lineage>
</organism>
<dbReference type="EMBL" id="CP021121">
    <property type="protein sequence ID" value="ARQ68833.1"/>
    <property type="molecule type" value="Genomic_DNA"/>
</dbReference>
<feature type="domain" description="Resolvase/invertase-type recombinase catalytic" evidence="1">
    <location>
        <begin position="11"/>
        <end position="77"/>
    </location>
</feature>